<dbReference type="AlphaFoldDB" id="A0A2C6BPZ2"/>
<feature type="coiled-coil region" evidence="1">
    <location>
        <begin position="8"/>
        <end position="52"/>
    </location>
</feature>
<evidence type="ECO:0000313" key="3">
    <source>
        <dbReference type="Proteomes" id="UP000224182"/>
    </source>
</evidence>
<proteinExistence type="predicted"/>
<organism evidence="2 3">
    <name type="scientific">Fusobacterium nucleatum subsp. polymorphum</name>
    <name type="common">Fusobacterium polymorphum</name>
    <dbReference type="NCBI Taxonomy" id="76857"/>
    <lineage>
        <taxon>Bacteria</taxon>
        <taxon>Fusobacteriati</taxon>
        <taxon>Fusobacteriota</taxon>
        <taxon>Fusobacteriia</taxon>
        <taxon>Fusobacteriales</taxon>
        <taxon>Fusobacteriaceae</taxon>
        <taxon>Fusobacterium</taxon>
    </lineage>
</organism>
<evidence type="ECO:0000313" key="2">
    <source>
        <dbReference type="EMBL" id="PHI07688.1"/>
    </source>
</evidence>
<evidence type="ECO:0000256" key="1">
    <source>
        <dbReference type="SAM" id="Coils"/>
    </source>
</evidence>
<sequence>MVIKMSKYYELVCNVNKLKKNLELIQEEIIEEKNTENLNTILNEKISSLKDEIILVNSKREELWKSIRDIQDFLFELEIINKKQMNYDTYIREKIKEPNTKKEIDLINRILIKLEPDTKENEQVFCNDYEGFWNTLSNRIRKPIDTTKEERKIEALYRAQLRQYTYLKFYFERYKDSLKLQIPYYEECERVAKLYRNSLNTLIDTIEKKIFPSLDIVKFFLKTLSIKELVEKNKINENMALKDIPIKKGISSLKNSKYNIFYIFFENLSHLYTSIISAFKEITLTDLMALKYEECEKQELEKLQNEIGNLIQTTSDIGTLDMVWKIDSTDEYLQYSILDIKFLNYIKPIEKNSEKIKEIEVKTIELNQNLKNIKEVINEII</sequence>
<accession>A0A2C6BPZ2</accession>
<dbReference type="Proteomes" id="UP000224182">
    <property type="component" value="Unassembled WGS sequence"/>
</dbReference>
<protein>
    <submittedName>
        <fullName evidence="2">Uncharacterized protein</fullName>
    </submittedName>
</protein>
<comment type="caution">
    <text evidence="2">The sequence shown here is derived from an EMBL/GenBank/DDBJ whole genome shotgun (WGS) entry which is preliminary data.</text>
</comment>
<keyword evidence="1" id="KW-0175">Coiled coil</keyword>
<reference evidence="2 3" key="1">
    <citation type="submission" date="2017-06" db="EMBL/GenBank/DDBJ databases">
        <title>Draft genome sequence of Fusobacterium nucleatum subsp. polymorphum KCOM 1271 (=ChDC F305).</title>
        <authorList>
            <person name="Kook J.-K."/>
            <person name="Park S.-N."/>
            <person name="Lim Y.K."/>
            <person name="Roh H."/>
        </authorList>
    </citation>
    <scope>NUCLEOTIDE SEQUENCE [LARGE SCALE GENOMIC DNA]</scope>
    <source>
        <strain evidence="3">KCOM 1271 (ChDC F305)</strain>
    </source>
</reference>
<dbReference type="EMBL" id="NIRN01000001">
    <property type="protein sequence ID" value="PHI07688.1"/>
    <property type="molecule type" value="Genomic_DNA"/>
</dbReference>
<name>A0A2C6BPZ2_FUSNP</name>
<gene>
    <name evidence="2" type="ORF">CBG54_06795</name>
</gene>